<dbReference type="RefSeq" id="WP_013257228.1">
    <property type="nucleotide sequence ID" value="NC_014365.1"/>
</dbReference>
<dbReference type="Pfam" id="PF09976">
    <property type="entry name" value="TPR_21"/>
    <property type="match status" value="1"/>
</dbReference>
<dbReference type="SMART" id="SM00028">
    <property type="entry name" value="TPR"/>
    <property type="match status" value="2"/>
</dbReference>
<name>E1QDY6_DESB2</name>
<gene>
    <name evidence="3" type="ordered locus">Deba_0397</name>
</gene>
<dbReference type="eggNOG" id="COG2976">
    <property type="taxonomic scope" value="Bacteria"/>
</dbReference>
<dbReference type="HOGENOM" id="CLU_1123132_0_0_7"/>
<evidence type="ECO:0000259" key="2">
    <source>
        <dbReference type="Pfam" id="PF09976"/>
    </source>
</evidence>
<keyword evidence="1" id="KW-1133">Transmembrane helix</keyword>
<dbReference type="AlphaFoldDB" id="E1QDY6"/>
<reference evidence="3 4" key="1">
    <citation type="journal article" date="2010" name="Stand. Genomic Sci.">
        <title>Complete genome sequence of Desulfarculus baarsii type strain (2st14).</title>
        <authorList>
            <person name="Sun H."/>
            <person name="Spring S."/>
            <person name="Lapidus A."/>
            <person name="Davenport K."/>
            <person name="Del Rio T.G."/>
            <person name="Tice H."/>
            <person name="Nolan M."/>
            <person name="Copeland A."/>
            <person name="Cheng J.F."/>
            <person name="Lucas S."/>
            <person name="Tapia R."/>
            <person name="Goodwin L."/>
            <person name="Pitluck S."/>
            <person name="Ivanova N."/>
            <person name="Pagani I."/>
            <person name="Mavromatis K."/>
            <person name="Ovchinnikova G."/>
            <person name="Pati A."/>
            <person name="Chen A."/>
            <person name="Palaniappan K."/>
            <person name="Hauser L."/>
            <person name="Chang Y.J."/>
            <person name="Jeffries C.D."/>
            <person name="Detter J.C."/>
            <person name="Han C."/>
            <person name="Rohde M."/>
            <person name="Brambilla E."/>
            <person name="Goker M."/>
            <person name="Woyke T."/>
            <person name="Bristow J."/>
            <person name="Eisen J.A."/>
            <person name="Markowitz V."/>
            <person name="Hugenholtz P."/>
            <person name="Kyrpides N.C."/>
            <person name="Klenk H.P."/>
            <person name="Land M."/>
        </authorList>
    </citation>
    <scope>NUCLEOTIDE SEQUENCE [LARGE SCALE GENOMIC DNA]</scope>
    <source>
        <strain evidence="4">ATCC 33931 / DSM 2075 / LMG 7858 / VKM B-1802 / 2st14</strain>
    </source>
</reference>
<dbReference type="STRING" id="644282.Deba_0397"/>
<proteinExistence type="predicted"/>
<dbReference type="EMBL" id="CP002085">
    <property type="protein sequence ID" value="ADK83772.1"/>
    <property type="molecule type" value="Genomic_DNA"/>
</dbReference>
<protein>
    <submittedName>
        <fullName evidence="3">Tetratricopeptide TPR_2 repeat protein</fullName>
    </submittedName>
</protein>
<dbReference type="KEGG" id="dbr:Deba_0397"/>
<dbReference type="Proteomes" id="UP000009047">
    <property type="component" value="Chromosome"/>
</dbReference>
<evidence type="ECO:0000313" key="4">
    <source>
        <dbReference type="Proteomes" id="UP000009047"/>
    </source>
</evidence>
<dbReference type="Gene3D" id="1.25.40.10">
    <property type="entry name" value="Tetratricopeptide repeat domain"/>
    <property type="match status" value="1"/>
</dbReference>
<dbReference type="InterPro" id="IPR019734">
    <property type="entry name" value="TPR_rpt"/>
</dbReference>
<evidence type="ECO:0000256" key="1">
    <source>
        <dbReference type="SAM" id="Phobius"/>
    </source>
</evidence>
<evidence type="ECO:0000313" key="3">
    <source>
        <dbReference type="EMBL" id="ADK83772.1"/>
    </source>
</evidence>
<dbReference type="OrthoDB" id="5418121at2"/>
<accession>E1QDY6</accession>
<dbReference type="SUPFAM" id="SSF48452">
    <property type="entry name" value="TPR-like"/>
    <property type="match status" value="1"/>
</dbReference>
<dbReference type="InterPro" id="IPR011990">
    <property type="entry name" value="TPR-like_helical_dom_sf"/>
</dbReference>
<dbReference type="InterPro" id="IPR018704">
    <property type="entry name" value="SecYEG/CpoB_TPR"/>
</dbReference>
<organism evidence="3 4">
    <name type="scientific">Desulfarculus baarsii (strain ATCC 33931 / DSM 2075 / LMG 7858 / VKM B-1802 / 2st14)</name>
    <dbReference type="NCBI Taxonomy" id="644282"/>
    <lineage>
        <taxon>Bacteria</taxon>
        <taxon>Pseudomonadati</taxon>
        <taxon>Thermodesulfobacteriota</taxon>
        <taxon>Desulfarculia</taxon>
        <taxon>Desulfarculales</taxon>
        <taxon>Desulfarculaceae</taxon>
        <taxon>Desulfarculus</taxon>
    </lineage>
</organism>
<feature type="domain" description="Ancillary SecYEG translocon subunit/Cell division coordinator CpoB TPR" evidence="2">
    <location>
        <begin position="26"/>
        <end position="225"/>
    </location>
</feature>
<sequence>MAKDDIKQILKEPDEFITFTDKAVKWARANAKALFIGAAAAVLLIGAGVGLRSYASHRDAQAMDKLGPVMLVYEKYLGGQIDGPALQTMREALGMIADEYSATPAGRQARLALAQTLYGQGEYDQAAQEFAALGQDSSLEAELLPLALHGLAQSQEALGKYDEAQKSYQRAIQAAGPDLAALYALDRARALAAAGDQAGAIAIYEKALQGGPDDQSRQTIVAALARLGHTVADARPAADPAQPQPAK</sequence>
<feature type="transmembrane region" description="Helical" evidence="1">
    <location>
        <begin position="33"/>
        <end position="55"/>
    </location>
</feature>
<keyword evidence="4" id="KW-1185">Reference proteome</keyword>
<keyword evidence="1" id="KW-0812">Transmembrane</keyword>
<keyword evidence="1" id="KW-0472">Membrane</keyword>